<feature type="transmembrane region" description="Helical" evidence="1">
    <location>
        <begin position="96"/>
        <end position="114"/>
    </location>
</feature>
<dbReference type="VEuPathDB" id="VectorBase:GAUT033657"/>
<dbReference type="Proteomes" id="UP000078200">
    <property type="component" value="Unassembled WGS sequence"/>
</dbReference>
<dbReference type="AlphaFoldDB" id="A0A1A9VDC6"/>
<protein>
    <submittedName>
        <fullName evidence="2">Uncharacterized protein</fullName>
    </submittedName>
</protein>
<keyword evidence="1" id="KW-1133">Transmembrane helix</keyword>
<sequence length="122" mass="14417">MFAEEKIKKITQLPREYLLKFNKILGDEKLGVNVSLITALPERQRNDKPLLRNSVRLTIRKVIYARWNSVYLSPTCRNENSPQNAPASINSLQRQILLHLLYFMTMCFALRRFVTIYRALKY</sequence>
<evidence type="ECO:0000313" key="2">
    <source>
        <dbReference type="EnsemblMetazoa" id="GAUT033657-PA"/>
    </source>
</evidence>
<keyword evidence="1" id="KW-0472">Membrane</keyword>
<proteinExistence type="predicted"/>
<keyword evidence="3" id="KW-1185">Reference proteome</keyword>
<accession>A0A1A9VDC6</accession>
<keyword evidence="1" id="KW-0812">Transmembrane</keyword>
<dbReference type="EnsemblMetazoa" id="GAUT033657-RA">
    <property type="protein sequence ID" value="GAUT033657-PA"/>
    <property type="gene ID" value="GAUT033657"/>
</dbReference>
<evidence type="ECO:0000313" key="3">
    <source>
        <dbReference type="Proteomes" id="UP000078200"/>
    </source>
</evidence>
<reference evidence="2" key="1">
    <citation type="submission" date="2020-05" db="UniProtKB">
        <authorList>
            <consortium name="EnsemblMetazoa"/>
        </authorList>
    </citation>
    <scope>IDENTIFICATION</scope>
    <source>
        <strain evidence="2">TTRI</strain>
    </source>
</reference>
<name>A0A1A9VDC6_GLOAU</name>
<organism evidence="2 3">
    <name type="scientific">Glossina austeni</name>
    <name type="common">Savannah tsetse fly</name>
    <dbReference type="NCBI Taxonomy" id="7395"/>
    <lineage>
        <taxon>Eukaryota</taxon>
        <taxon>Metazoa</taxon>
        <taxon>Ecdysozoa</taxon>
        <taxon>Arthropoda</taxon>
        <taxon>Hexapoda</taxon>
        <taxon>Insecta</taxon>
        <taxon>Pterygota</taxon>
        <taxon>Neoptera</taxon>
        <taxon>Endopterygota</taxon>
        <taxon>Diptera</taxon>
        <taxon>Brachycera</taxon>
        <taxon>Muscomorpha</taxon>
        <taxon>Hippoboscoidea</taxon>
        <taxon>Glossinidae</taxon>
        <taxon>Glossina</taxon>
    </lineage>
</organism>
<evidence type="ECO:0000256" key="1">
    <source>
        <dbReference type="SAM" id="Phobius"/>
    </source>
</evidence>